<evidence type="ECO:0000313" key="12">
    <source>
        <dbReference type="EMBL" id="QHT19341.1"/>
    </source>
</evidence>
<keyword evidence="8" id="KW-0315">Glutamine amidotransferase</keyword>
<dbReference type="SUPFAM" id="SSF56235">
    <property type="entry name" value="N-terminal nucleophile aminohydrolases (Ntn hydrolases)"/>
    <property type="match status" value="1"/>
</dbReference>
<proteinExistence type="predicted"/>
<dbReference type="PANTHER" id="PTHR11772:SF23">
    <property type="entry name" value="ASPARAGINE SYNTHETASE [GLUTAMINE-HYDROLYZING]"/>
    <property type="match status" value="1"/>
</dbReference>
<keyword evidence="4" id="KW-0028">Amino-acid biosynthesis</keyword>
<dbReference type="InterPro" id="IPR006426">
    <property type="entry name" value="Asn_synth_AEB"/>
</dbReference>
<comment type="pathway">
    <text evidence="1">Amino-acid biosynthesis; L-asparagine biosynthesis; L-asparagine from L-aspartate (L-Gln route): step 1/1.</text>
</comment>
<accession>A0A6C0DS49</accession>
<dbReference type="NCBIfam" id="TIGR01536">
    <property type="entry name" value="asn_synth_AEB"/>
    <property type="match status" value="1"/>
</dbReference>
<feature type="domain" description="Glutamine amidotransferase type-2" evidence="11">
    <location>
        <begin position="2"/>
        <end position="181"/>
    </location>
</feature>
<dbReference type="InterPro" id="IPR029055">
    <property type="entry name" value="Ntn_hydrolases_N"/>
</dbReference>
<dbReference type="CDD" id="cd01991">
    <property type="entry name" value="Asn_synthase_B_C"/>
    <property type="match status" value="1"/>
</dbReference>
<evidence type="ECO:0000256" key="8">
    <source>
        <dbReference type="ARBA" id="ARBA00022962"/>
    </source>
</evidence>
<dbReference type="SUPFAM" id="SSF52402">
    <property type="entry name" value="Adenine nucleotide alpha hydrolases-like"/>
    <property type="match status" value="1"/>
</dbReference>
<organism evidence="12">
    <name type="scientific">viral metagenome</name>
    <dbReference type="NCBI Taxonomy" id="1070528"/>
    <lineage>
        <taxon>unclassified sequences</taxon>
        <taxon>metagenomes</taxon>
        <taxon>organismal metagenomes</taxon>
    </lineage>
</organism>
<keyword evidence="6" id="KW-0067">ATP-binding</keyword>
<evidence type="ECO:0000256" key="5">
    <source>
        <dbReference type="ARBA" id="ARBA00022741"/>
    </source>
</evidence>
<comment type="catalytic activity">
    <reaction evidence="10">
        <text>L-aspartate + L-glutamine + ATP + H2O = L-asparagine + L-glutamate + AMP + diphosphate + H(+)</text>
        <dbReference type="Rhea" id="RHEA:12228"/>
        <dbReference type="ChEBI" id="CHEBI:15377"/>
        <dbReference type="ChEBI" id="CHEBI:15378"/>
        <dbReference type="ChEBI" id="CHEBI:29985"/>
        <dbReference type="ChEBI" id="CHEBI:29991"/>
        <dbReference type="ChEBI" id="CHEBI:30616"/>
        <dbReference type="ChEBI" id="CHEBI:33019"/>
        <dbReference type="ChEBI" id="CHEBI:58048"/>
        <dbReference type="ChEBI" id="CHEBI:58359"/>
        <dbReference type="ChEBI" id="CHEBI:456215"/>
        <dbReference type="EC" id="6.3.5.4"/>
    </reaction>
</comment>
<dbReference type="InterPro" id="IPR017932">
    <property type="entry name" value="GATase_2_dom"/>
</dbReference>
<dbReference type="GO" id="GO:0005829">
    <property type="term" value="C:cytosol"/>
    <property type="evidence" value="ECO:0007669"/>
    <property type="project" value="TreeGrafter"/>
</dbReference>
<keyword evidence="3" id="KW-0436">Ligase</keyword>
<protein>
    <recommendedName>
        <fullName evidence="2">asparagine synthase (glutamine-hydrolyzing)</fullName>
        <ecNumber evidence="2">6.3.5.4</ecNumber>
    </recommendedName>
    <alternativeName>
        <fullName evidence="9">Glutamine-dependent asparagine synthetase</fullName>
    </alternativeName>
</protein>
<dbReference type="GO" id="GO:0004066">
    <property type="term" value="F:asparagine synthase (glutamine-hydrolyzing) activity"/>
    <property type="evidence" value="ECO:0007669"/>
    <property type="project" value="UniProtKB-EC"/>
</dbReference>
<dbReference type="EC" id="6.3.5.4" evidence="2"/>
<dbReference type="PANTHER" id="PTHR11772">
    <property type="entry name" value="ASPARAGINE SYNTHETASE"/>
    <property type="match status" value="1"/>
</dbReference>
<evidence type="ECO:0000256" key="1">
    <source>
        <dbReference type="ARBA" id="ARBA00005187"/>
    </source>
</evidence>
<evidence type="ECO:0000256" key="2">
    <source>
        <dbReference type="ARBA" id="ARBA00012737"/>
    </source>
</evidence>
<reference evidence="12" key="1">
    <citation type="journal article" date="2020" name="Nature">
        <title>Giant virus diversity and host interactions through global metagenomics.</title>
        <authorList>
            <person name="Schulz F."/>
            <person name="Roux S."/>
            <person name="Paez-Espino D."/>
            <person name="Jungbluth S."/>
            <person name="Walsh D.A."/>
            <person name="Denef V.J."/>
            <person name="McMahon K.D."/>
            <person name="Konstantinidis K.T."/>
            <person name="Eloe-Fadrosh E.A."/>
            <person name="Kyrpides N.C."/>
            <person name="Woyke T."/>
        </authorList>
    </citation>
    <scope>NUCLEOTIDE SEQUENCE</scope>
    <source>
        <strain evidence="12">GVMAG-M-3300023174-57</strain>
    </source>
</reference>
<dbReference type="Gene3D" id="3.60.20.10">
    <property type="entry name" value="Glutamine Phosphoribosylpyrophosphate, subunit 1, domain 1"/>
    <property type="match status" value="1"/>
</dbReference>
<dbReference type="PROSITE" id="PS51278">
    <property type="entry name" value="GATASE_TYPE_2"/>
    <property type="match status" value="1"/>
</dbReference>
<dbReference type="CDD" id="cd00712">
    <property type="entry name" value="AsnB"/>
    <property type="match status" value="1"/>
</dbReference>
<dbReference type="GO" id="GO:0005524">
    <property type="term" value="F:ATP binding"/>
    <property type="evidence" value="ECO:0007669"/>
    <property type="project" value="UniProtKB-KW"/>
</dbReference>
<evidence type="ECO:0000256" key="4">
    <source>
        <dbReference type="ARBA" id="ARBA00022605"/>
    </source>
</evidence>
<evidence type="ECO:0000256" key="9">
    <source>
        <dbReference type="ARBA" id="ARBA00030234"/>
    </source>
</evidence>
<dbReference type="Pfam" id="PF13537">
    <property type="entry name" value="GATase_7"/>
    <property type="match status" value="1"/>
</dbReference>
<dbReference type="PIRSF" id="PIRSF001589">
    <property type="entry name" value="Asn_synthetase_glu-h"/>
    <property type="match status" value="1"/>
</dbReference>
<evidence type="ECO:0000259" key="11">
    <source>
        <dbReference type="PROSITE" id="PS51278"/>
    </source>
</evidence>
<dbReference type="InterPro" id="IPR014729">
    <property type="entry name" value="Rossmann-like_a/b/a_fold"/>
</dbReference>
<dbReference type="InterPro" id="IPR001962">
    <property type="entry name" value="Asn_synthase"/>
</dbReference>
<dbReference type="InterPro" id="IPR050795">
    <property type="entry name" value="Asn_Synthetase"/>
</dbReference>
<dbReference type="Pfam" id="PF00733">
    <property type="entry name" value="Asn_synthase"/>
    <property type="match status" value="1"/>
</dbReference>
<keyword evidence="7" id="KW-0061">Asparagine biosynthesis</keyword>
<evidence type="ECO:0000256" key="10">
    <source>
        <dbReference type="ARBA" id="ARBA00048741"/>
    </source>
</evidence>
<dbReference type="InterPro" id="IPR033738">
    <property type="entry name" value="AsnB_N"/>
</dbReference>
<name>A0A6C0DS49_9ZZZZ</name>
<sequence length="539" mass="59705">MCGIWALFGIKRPSAAEIAICLKELNARGPEYTAMEDYGSVLLGFTRLAINGLTPRGHQPIDDKQIAVVCNGELYNYRELAQRWSIPLPEGCSDCEVLPTLLRKLEPTEVCRALDGVFAFVAYDKTNNTVTVARDPYGVRPLFMGMGDGFQVFASEIKALTPICHTVKAFPPGTYYKFTLPQPGSTQVEVDAFGYHAIPWLKNPVFDDEESAASALKVALESAVAKRLMSDRPIGALLSGGLDSSLVCALAAKTLKAQGRKLNTFSIGMPGSTDLHYAQLVADKIGSAHHTIELKPDEFFGAIKEVIAAAETYDITSVRASVGNYLVGRYIKANTDIKVVFNGDGSDEAGGGYLYFYRAPSDEEFEAETTRLLKDIYAFDVLRSDRSMAAHGLEARTPFLDRQLVAVWKSLPTALRRPTPAKKEKYILRKAFDADDLLPNDVLWRKKEAFSDGVSATEKPWHASINEWARTQIPNVTEELKEAATKYPHNTPKTPEALLYRRVFEELYGQTSAGIIPYFWMPKWSPETTDPSARTLSLY</sequence>
<dbReference type="Gene3D" id="3.40.50.620">
    <property type="entry name" value="HUPs"/>
    <property type="match status" value="1"/>
</dbReference>
<dbReference type="EMBL" id="MN739664">
    <property type="protein sequence ID" value="QHT19341.1"/>
    <property type="molecule type" value="Genomic_DNA"/>
</dbReference>
<evidence type="ECO:0000256" key="7">
    <source>
        <dbReference type="ARBA" id="ARBA00022888"/>
    </source>
</evidence>
<keyword evidence="5" id="KW-0547">Nucleotide-binding</keyword>
<dbReference type="AlphaFoldDB" id="A0A6C0DS49"/>
<evidence type="ECO:0000256" key="3">
    <source>
        <dbReference type="ARBA" id="ARBA00022598"/>
    </source>
</evidence>
<dbReference type="GO" id="GO:0006529">
    <property type="term" value="P:asparagine biosynthetic process"/>
    <property type="evidence" value="ECO:0007669"/>
    <property type="project" value="UniProtKB-KW"/>
</dbReference>
<evidence type="ECO:0000256" key="6">
    <source>
        <dbReference type="ARBA" id="ARBA00022840"/>
    </source>
</evidence>